<dbReference type="EMBL" id="JACHMC010000001">
    <property type="protein sequence ID" value="MBB4882629.1"/>
    <property type="molecule type" value="Genomic_DNA"/>
</dbReference>
<comment type="caution">
    <text evidence="2">The sequence shown here is derived from an EMBL/GenBank/DDBJ whole genome shotgun (WGS) entry which is preliminary data.</text>
</comment>
<keyword evidence="3" id="KW-1185">Reference proteome</keyword>
<feature type="region of interest" description="Disordered" evidence="1">
    <location>
        <begin position="1"/>
        <end position="38"/>
    </location>
</feature>
<evidence type="ECO:0000313" key="3">
    <source>
        <dbReference type="Proteomes" id="UP000560081"/>
    </source>
</evidence>
<feature type="compositionally biased region" description="Polar residues" evidence="1">
    <location>
        <begin position="174"/>
        <end position="190"/>
    </location>
</feature>
<feature type="compositionally biased region" description="Basic residues" evidence="1">
    <location>
        <begin position="1"/>
        <end position="10"/>
    </location>
</feature>
<gene>
    <name evidence="2" type="ORF">BJ976_000980</name>
</gene>
<accession>A0A7W7L359</accession>
<dbReference type="AlphaFoldDB" id="A0A7W7L359"/>
<reference evidence="2 3" key="1">
    <citation type="submission" date="2020-08" db="EMBL/GenBank/DDBJ databases">
        <title>Sequencing the genomes of 1000 actinobacteria strains.</title>
        <authorList>
            <person name="Klenk H.-P."/>
        </authorList>
    </citation>
    <scope>NUCLEOTIDE SEQUENCE [LARGE SCALE GENOMIC DNA]</scope>
    <source>
        <strain evidence="2 3">DSM 19079</strain>
    </source>
</reference>
<name>A0A7W7L359_9MICC</name>
<dbReference type="Proteomes" id="UP000560081">
    <property type="component" value="Unassembled WGS sequence"/>
</dbReference>
<evidence type="ECO:0000256" key="1">
    <source>
        <dbReference type="SAM" id="MobiDB-lite"/>
    </source>
</evidence>
<proteinExistence type="predicted"/>
<feature type="region of interest" description="Disordered" evidence="1">
    <location>
        <begin position="252"/>
        <end position="288"/>
    </location>
</feature>
<evidence type="ECO:0000313" key="2">
    <source>
        <dbReference type="EMBL" id="MBB4882629.1"/>
    </source>
</evidence>
<feature type="region of interest" description="Disordered" evidence="1">
    <location>
        <begin position="110"/>
        <end position="207"/>
    </location>
</feature>
<organism evidence="2 3">
    <name type="scientific">Micrococcus flavus</name>
    <dbReference type="NCBI Taxonomy" id="384602"/>
    <lineage>
        <taxon>Bacteria</taxon>
        <taxon>Bacillati</taxon>
        <taxon>Actinomycetota</taxon>
        <taxon>Actinomycetes</taxon>
        <taxon>Micrococcales</taxon>
        <taxon>Micrococcaceae</taxon>
        <taxon>Micrococcus</taxon>
    </lineage>
</organism>
<protein>
    <submittedName>
        <fullName evidence="2">Uncharacterized protein</fullName>
    </submittedName>
</protein>
<sequence length="288" mass="30318">MAILNRRRRQPPPQPPPPVHQGLLGRPGCSDPASSRRCGDPALVRHAHHVPRSLRSGAPLLLSSFEGEKAQGLEATLAGDTGGCLPRASPGSKVRRRHLAVLMPGPLRSVPGASMAGSPMMVSRPPSEGTRSSPRIRSGEWPRRRPRACSSRPSCPWGPMGAPRCARRRPVPSVNGNHPRSEGLTGSQTRGCPGPSRQGQHRSTRCCRGSATAFAPWVTTTGSRASEAMSTPCRSGASRTTAWRAVAPGATCLAAPATPNPSPCPVSRRRGRGTSRPDAGGRRAPTQA</sequence>